<dbReference type="RefSeq" id="WP_113696711.1">
    <property type="nucleotide sequence ID" value="NZ_CP015163.1"/>
</dbReference>
<dbReference type="CDD" id="cd00093">
    <property type="entry name" value="HTH_XRE"/>
    <property type="match status" value="1"/>
</dbReference>
<dbReference type="PROSITE" id="PS50943">
    <property type="entry name" value="HTH_CROC1"/>
    <property type="match status" value="1"/>
</dbReference>
<dbReference type="OrthoDB" id="4516646at2"/>
<dbReference type="SUPFAM" id="SSF47413">
    <property type="entry name" value="lambda repressor-like DNA-binding domains"/>
    <property type="match status" value="1"/>
</dbReference>
<feature type="domain" description="HTH cro/C1-type" evidence="1">
    <location>
        <begin position="11"/>
        <end position="66"/>
    </location>
</feature>
<organism evidence="2 3">
    <name type="scientific">Amycolatopsis albispora</name>
    <dbReference type="NCBI Taxonomy" id="1804986"/>
    <lineage>
        <taxon>Bacteria</taxon>
        <taxon>Bacillati</taxon>
        <taxon>Actinomycetota</taxon>
        <taxon>Actinomycetes</taxon>
        <taxon>Pseudonocardiales</taxon>
        <taxon>Pseudonocardiaceae</taxon>
        <taxon>Amycolatopsis</taxon>
    </lineage>
</organism>
<dbReference type="InterPro" id="IPR001387">
    <property type="entry name" value="Cro/C1-type_HTH"/>
</dbReference>
<dbReference type="Pfam" id="PF13560">
    <property type="entry name" value="HTH_31"/>
    <property type="match status" value="1"/>
</dbReference>
<dbReference type="Gene3D" id="1.10.260.40">
    <property type="entry name" value="lambda repressor-like DNA-binding domains"/>
    <property type="match status" value="1"/>
</dbReference>
<dbReference type="EMBL" id="CP015163">
    <property type="protein sequence ID" value="AXB47655.1"/>
    <property type="molecule type" value="Genomic_DNA"/>
</dbReference>
<accession>A0A344LHY1</accession>
<dbReference type="Proteomes" id="UP000250434">
    <property type="component" value="Chromosome"/>
</dbReference>
<proteinExistence type="predicted"/>
<sequence length="396" mass="43168">MEPATELGRRLREIRGWRQLSLRAVAQLSGYSFTYLGQIERGEKPVNSRRVLEALARTLRVSPTELTGKPYAARDPLDDDIRAGVPAVEEALTGWWVGEAPEQPERPWSQLWADVVRLNKVLRPDADFAAQVVLIPQLIRELLTASAEPAHRREALVGLIGTYKAAAYLVHDLGFAGLPALAVERMRQAAEELDDPVWTTYAAYQRAQLLSGANRARQYELAVRVAELPGARAETAGLAHLTAALASAARGQADQANTHLAEAAALADTLEADVSPWMDTNFGRTNVGIWQVTIGLELGMGAGVAELARQVRPVGVSRSRQSAFWMDLGRGLLTERKTREQGLSALLKAEELAPQKVRNNVFAREAVADLLGSARREAGGRELRGLAWRMGVAPTG</sequence>
<dbReference type="AlphaFoldDB" id="A0A344LHY1"/>
<evidence type="ECO:0000313" key="3">
    <source>
        <dbReference type="Proteomes" id="UP000250434"/>
    </source>
</evidence>
<dbReference type="KEGG" id="aab:A4R43_38665"/>
<protein>
    <submittedName>
        <fullName evidence="2">Transcriptional regulator</fullName>
    </submittedName>
</protein>
<evidence type="ECO:0000259" key="1">
    <source>
        <dbReference type="PROSITE" id="PS50943"/>
    </source>
</evidence>
<name>A0A344LHY1_9PSEU</name>
<gene>
    <name evidence="2" type="ORF">A4R43_38665</name>
</gene>
<evidence type="ECO:0000313" key="2">
    <source>
        <dbReference type="EMBL" id="AXB47655.1"/>
    </source>
</evidence>
<dbReference type="SMART" id="SM00530">
    <property type="entry name" value="HTH_XRE"/>
    <property type="match status" value="1"/>
</dbReference>
<keyword evidence="3" id="KW-1185">Reference proteome</keyword>
<dbReference type="GO" id="GO:0003677">
    <property type="term" value="F:DNA binding"/>
    <property type="evidence" value="ECO:0007669"/>
    <property type="project" value="InterPro"/>
</dbReference>
<reference evidence="2 3" key="1">
    <citation type="submission" date="2016-04" db="EMBL/GenBank/DDBJ databases">
        <title>Complete genome sequence and analysis of deep-sea sediment isolate, Amycolatopsis sp. WP1.</title>
        <authorList>
            <person name="Wang H."/>
            <person name="Chen S."/>
            <person name="Wu Q."/>
        </authorList>
    </citation>
    <scope>NUCLEOTIDE SEQUENCE [LARGE SCALE GENOMIC DNA]</scope>
    <source>
        <strain evidence="2 3">WP1</strain>
    </source>
</reference>
<dbReference type="InterPro" id="IPR010982">
    <property type="entry name" value="Lambda_DNA-bd_dom_sf"/>
</dbReference>